<keyword evidence="1" id="KW-1133">Transmembrane helix</keyword>
<dbReference type="PRINTS" id="PR00702">
    <property type="entry name" value="ACRIFLAVINRP"/>
</dbReference>
<dbReference type="InterPro" id="IPR027463">
    <property type="entry name" value="AcrB_DN_DC_subdom"/>
</dbReference>
<dbReference type="Gene3D" id="3.30.70.1320">
    <property type="entry name" value="Multidrug efflux transporter AcrB pore domain like"/>
    <property type="match status" value="1"/>
</dbReference>
<keyword evidence="1" id="KW-0472">Membrane</keyword>
<keyword evidence="1" id="KW-0812">Transmembrane</keyword>
<dbReference type="AlphaFoldDB" id="A0A5B6TLC4"/>
<dbReference type="RefSeq" id="WP_149089916.1">
    <property type="nucleotide sequence ID" value="NZ_VKKY01000001.1"/>
</dbReference>
<dbReference type="EMBL" id="VKKY01000001">
    <property type="protein sequence ID" value="KAA3440280.1"/>
    <property type="molecule type" value="Genomic_DNA"/>
</dbReference>
<dbReference type="InterPro" id="IPR001036">
    <property type="entry name" value="Acrflvin-R"/>
</dbReference>
<dbReference type="SUPFAM" id="SSF82693">
    <property type="entry name" value="Multidrug efflux transporter AcrB pore domain, PN1, PN2, PC1 and PC2 subdomains"/>
    <property type="match status" value="2"/>
</dbReference>
<dbReference type="Proteomes" id="UP000324133">
    <property type="component" value="Unassembled WGS sequence"/>
</dbReference>
<evidence type="ECO:0000313" key="3">
    <source>
        <dbReference type="Proteomes" id="UP000324133"/>
    </source>
</evidence>
<dbReference type="SUPFAM" id="SSF82866">
    <property type="entry name" value="Multidrug efflux transporter AcrB transmembrane domain"/>
    <property type="match status" value="1"/>
</dbReference>
<organism evidence="2 3">
    <name type="scientific">Rufibacter hautae</name>
    <dbReference type="NCBI Taxonomy" id="2595005"/>
    <lineage>
        <taxon>Bacteria</taxon>
        <taxon>Pseudomonadati</taxon>
        <taxon>Bacteroidota</taxon>
        <taxon>Cytophagia</taxon>
        <taxon>Cytophagales</taxon>
        <taxon>Hymenobacteraceae</taxon>
        <taxon>Rufibacter</taxon>
    </lineage>
</organism>
<evidence type="ECO:0000256" key="1">
    <source>
        <dbReference type="SAM" id="Phobius"/>
    </source>
</evidence>
<dbReference type="Gene3D" id="3.30.70.1430">
    <property type="entry name" value="Multidrug efflux transporter AcrB pore domain"/>
    <property type="match status" value="1"/>
</dbReference>
<accession>A0A5B6TLC4</accession>
<keyword evidence="3" id="KW-1185">Reference proteome</keyword>
<feature type="transmembrane region" description="Helical" evidence="1">
    <location>
        <begin position="360"/>
        <end position="381"/>
    </location>
</feature>
<sequence>MIGNLISFSLRNRMIVLLIAAGLFGWGVYSVTTSKVDAIPDLSENQVIVFTEWMGRSPQIMEDQVTYPLVTNLQGMPQVKYVRGVSMFGMSFIYVIFQDQTDIYWARERVLERLNYANRLLPEGAIPTLGPDGTGVGHILWYTLDAQGMDLGEQRAVQDWYVKFALQNVPGVSEIASFGGFQKQYQITVDPNKLTYYNLSVPQVMAAVRANNNESGGRKFEMSDIGYIIKTTGYLKSTEEIENIPIVTQNTIPVSVRDIATVQMTGESRLGIFDLNGEGEAVGGIVVMRYGENAEEVIRNVKAKMEEVSAGLPKGVKFNIVYDRSGLINESVDSIKTTLIEEMLVASAIVFLFLFHWRSALIIIIQLPLSVAIGFILLNVFDITSNIMSLTGIALSIGVIVDDAIVMVENAYRHLADAQQTEENG</sequence>
<gene>
    <name evidence="2" type="ORF">FOA19_06385</name>
</gene>
<dbReference type="Pfam" id="PF00873">
    <property type="entry name" value="ACR_tran"/>
    <property type="match status" value="1"/>
</dbReference>
<proteinExistence type="predicted"/>
<protein>
    <submittedName>
        <fullName evidence="2">Efflux RND transporter permease subunit</fullName>
    </submittedName>
</protein>
<dbReference type="PANTHER" id="PTHR32063:SF19">
    <property type="entry name" value="CATION EFFLUX SYSTEM PROTEIN CUSA"/>
    <property type="match status" value="1"/>
</dbReference>
<dbReference type="SUPFAM" id="SSF82714">
    <property type="entry name" value="Multidrug efflux transporter AcrB TolC docking domain, DN and DC subdomains"/>
    <property type="match status" value="1"/>
</dbReference>
<name>A0A5B6TLC4_9BACT</name>
<evidence type="ECO:0000313" key="2">
    <source>
        <dbReference type="EMBL" id="KAA3440280.1"/>
    </source>
</evidence>
<reference evidence="2 3" key="1">
    <citation type="submission" date="2019-07" db="EMBL/GenBank/DDBJ databases">
        <title>Rufibacter sp. nov., isolated from lake sediment.</title>
        <authorList>
            <person name="Qu J.-H."/>
        </authorList>
    </citation>
    <scope>NUCLEOTIDE SEQUENCE [LARGE SCALE GENOMIC DNA]</scope>
    <source>
        <strain evidence="2 3">NBS58-1</strain>
    </source>
</reference>
<dbReference type="GO" id="GO:0042910">
    <property type="term" value="F:xenobiotic transmembrane transporter activity"/>
    <property type="evidence" value="ECO:0007669"/>
    <property type="project" value="TreeGrafter"/>
</dbReference>
<dbReference type="OrthoDB" id="636130at2"/>
<dbReference type="PANTHER" id="PTHR32063">
    <property type="match status" value="1"/>
</dbReference>
<dbReference type="Gene3D" id="1.20.1640.10">
    <property type="entry name" value="Multidrug efflux transporter AcrB transmembrane domain"/>
    <property type="match status" value="1"/>
</dbReference>
<dbReference type="Gene3D" id="3.30.2090.10">
    <property type="entry name" value="Multidrug efflux transporter AcrB TolC docking domain, DN and DC subdomains"/>
    <property type="match status" value="1"/>
</dbReference>
<comment type="caution">
    <text evidence="2">The sequence shown here is derived from an EMBL/GenBank/DDBJ whole genome shotgun (WGS) entry which is preliminary data.</text>
</comment>
<dbReference type="GO" id="GO:0005886">
    <property type="term" value="C:plasma membrane"/>
    <property type="evidence" value="ECO:0007669"/>
    <property type="project" value="TreeGrafter"/>
</dbReference>